<gene>
    <name evidence="13" type="ORF">KFL_001120140</name>
</gene>
<feature type="transmembrane region" description="Helical" evidence="11">
    <location>
        <begin position="207"/>
        <end position="229"/>
    </location>
</feature>
<evidence type="ECO:0000259" key="12">
    <source>
        <dbReference type="SMART" id="SM00079"/>
    </source>
</evidence>
<evidence type="ECO:0000256" key="10">
    <source>
        <dbReference type="ARBA" id="ARBA00023303"/>
    </source>
</evidence>
<dbReference type="OMA" id="LTWQGFR"/>
<comment type="subcellular location">
    <subcellularLocation>
        <location evidence="1">Membrane</location>
        <topology evidence="1">Multi-pass membrane protein</topology>
    </subcellularLocation>
</comment>
<feature type="transmembrane region" description="Helical" evidence="11">
    <location>
        <begin position="134"/>
        <end position="155"/>
    </location>
</feature>
<dbReference type="GO" id="GO:0015276">
    <property type="term" value="F:ligand-gated monoatomic ion channel activity"/>
    <property type="evidence" value="ECO:0000318"/>
    <property type="project" value="GO_Central"/>
</dbReference>
<dbReference type="InterPro" id="IPR015683">
    <property type="entry name" value="Ionotropic_Glu_rcpt"/>
</dbReference>
<dbReference type="Gene3D" id="1.10.287.70">
    <property type="match status" value="1"/>
</dbReference>
<evidence type="ECO:0000256" key="4">
    <source>
        <dbReference type="ARBA" id="ARBA00022989"/>
    </source>
</evidence>
<keyword evidence="2" id="KW-0813">Transport</keyword>
<evidence type="ECO:0000256" key="9">
    <source>
        <dbReference type="ARBA" id="ARBA00023286"/>
    </source>
</evidence>
<evidence type="ECO:0000313" key="14">
    <source>
        <dbReference type="Proteomes" id="UP000054558"/>
    </source>
</evidence>
<dbReference type="PANTHER" id="PTHR18966">
    <property type="entry name" value="IONOTROPIC GLUTAMATE RECEPTOR"/>
    <property type="match status" value="1"/>
</dbReference>
<evidence type="ECO:0000256" key="6">
    <source>
        <dbReference type="ARBA" id="ARBA00023136"/>
    </source>
</evidence>
<reference evidence="13 14" key="1">
    <citation type="journal article" date="2014" name="Nat. Commun.">
        <title>Klebsormidium flaccidum genome reveals primary factors for plant terrestrial adaptation.</title>
        <authorList>
            <person name="Hori K."/>
            <person name="Maruyama F."/>
            <person name="Fujisawa T."/>
            <person name="Togashi T."/>
            <person name="Yamamoto N."/>
            <person name="Seo M."/>
            <person name="Sato S."/>
            <person name="Yamada T."/>
            <person name="Mori H."/>
            <person name="Tajima N."/>
            <person name="Moriyama T."/>
            <person name="Ikeuchi M."/>
            <person name="Watanabe M."/>
            <person name="Wada H."/>
            <person name="Kobayashi K."/>
            <person name="Saito M."/>
            <person name="Masuda T."/>
            <person name="Sasaki-Sekimoto Y."/>
            <person name="Mashiguchi K."/>
            <person name="Awai K."/>
            <person name="Shimojima M."/>
            <person name="Masuda S."/>
            <person name="Iwai M."/>
            <person name="Nobusawa T."/>
            <person name="Narise T."/>
            <person name="Kondo S."/>
            <person name="Saito H."/>
            <person name="Sato R."/>
            <person name="Murakawa M."/>
            <person name="Ihara Y."/>
            <person name="Oshima-Yamada Y."/>
            <person name="Ohtaka K."/>
            <person name="Satoh M."/>
            <person name="Sonobe K."/>
            <person name="Ishii M."/>
            <person name="Ohtani R."/>
            <person name="Kanamori-Sato M."/>
            <person name="Honoki R."/>
            <person name="Miyazaki D."/>
            <person name="Mochizuki H."/>
            <person name="Umetsu J."/>
            <person name="Higashi K."/>
            <person name="Shibata D."/>
            <person name="Kamiya Y."/>
            <person name="Sato N."/>
            <person name="Nakamura Y."/>
            <person name="Tabata S."/>
            <person name="Ida S."/>
            <person name="Kurokawa K."/>
            <person name="Ohta H."/>
        </authorList>
    </citation>
    <scope>NUCLEOTIDE SEQUENCE [LARGE SCALE GENOMIC DNA]</scope>
    <source>
        <strain evidence="13 14">NIES-2285</strain>
    </source>
</reference>
<evidence type="ECO:0000256" key="3">
    <source>
        <dbReference type="ARBA" id="ARBA00022692"/>
    </source>
</evidence>
<keyword evidence="4 11" id="KW-1133">Transmembrane helix</keyword>
<dbReference type="Pfam" id="PF00060">
    <property type="entry name" value="Lig_chan"/>
    <property type="match status" value="1"/>
</dbReference>
<evidence type="ECO:0000313" key="13">
    <source>
        <dbReference type="EMBL" id="GAQ82470.1"/>
    </source>
</evidence>
<keyword evidence="7 13" id="KW-0675">Receptor</keyword>
<name>A0A1Y1HV14_KLENI</name>
<keyword evidence="3 11" id="KW-0812">Transmembrane</keyword>
<evidence type="ECO:0000256" key="2">
    <source>
        <dbReference type="ARBA" id="ARBA00022448"/>
    </source>
</evidence>
<proteinExistence type="predicted"/>
<dbReference type="Proteomes" id="UP000054558">
    <property type="component" value="Unassembled WGS sequence"/>
</dbReference>
<keyword evidence="8" id="KW-0325">Glycoprotein</keyword>
<dbReference type="SMART" id="SM00079">
    <property type="entry name" value="PBPe"/>
    <property type="match status" value="1"/>
</dbReference>
<dbReference type="InterPro" id="IPR019594">
    <property type="entry name" value="Glu/Gly-bd"/>
</dbReference>
<evidence type="ECO:0000256" key="8">
    <source>
        <dbReference type="ARBA" id="ARBA00023180"/>
    </source>
</evidence>
<evidence type="ECO:0000256" key="11">
    <source>
        <dbReference type="SAM" id="Phobius"/>
    </source>
</evidence>
<keyword evidence="10" id="KW-0407">Ion channel</keyword>
<dbReference type="GO" id="GO:0038023">
    <property type="term" value="F:signaling receptor activity"/>
    <property type="evidence" value="ECO:0000318"/>
    <property type="project" value="GO_Central"/>
</dbReference>
<dbReference type="InterPro" id="IPR001320">
    <property type="entry name" value="Iontro_rcpt_C"/>
</dbReference>
<dbReference type="Pfam" id="PF10613">
    <property type="entry name" value="Lig_chan-Glu_bd"/>
    <property type="match status" value="1"/>
</dbReference>
<organism evidence="13 14">
    <name type="scientific">Klebsormidium nitens</name>
    <name type="common">Green alga</name>
    <name type="synonym">Ulothrix nitens</name>
    <dbReference type="NCBI Taxonomy" id="105231"/>
    <lineage>
        <taxon>Eukaryota</taxon>
        <taxon>Viridiplantae</taxon>
        <taxon>Streptophyta</taxon>
        <taxon>Klebsormidiophyceae</taxon>
        <taxon>Klebsormidiales</taxon>
        <taxon>Klebsormidiaceae</taxon>
        <taxon>Klebsormidium</taxon>
    </lineage>
</organism>
<dbReference type="SUPFAM" id="SSF53850">
    <property type="entry name" value="Periplasmic binding protein-like II"/>
    <property type="match status" value="1"/>
</dbReference>
<accession>A0A1Y1HV14</accession>
<dbReference type="OrthoDB" id="5984008at2759"/>
<feature type="transmembrane region" description="Helical" evidence="11">
    <location>
        <begin position="29"/>
        <end position="48"/>
    </location>
</feature>
<keyword evidence="6 11" id="KW-0472">Membrane</keyword>
<keyword evidence="9" id="KW-1071">Ligand-gated ion channel</keyword>
<evidence type="ECO:0000256" key="1">
    <source>
        <dbReference type="ARBA" id="ARBA00004141"/>
    </source>
</evidence>
<keyword evidence="5" id="KW-0406">Ion transport</keyword>
<evidence type="ECO:0000256" key="5">
    <source>
        <dbReference type="ARBA" id="ARBA00023065"/>
    </source>
</evidence>
<dbReference type="GO" id="GO:0005886">
    <property type="term" value="C:plasma membrane"/>
    <property type="evidence" value="ECO:0000318"/>
    <property type="project" value="GO_Central"/>
</dbReference>
<keyword evidence="14" id="KW-1185">Reference proteome</keyword>
<dbReference type="AlphaFoldDB" id="A0A1Y1HV14"/>
<dbReference type="Gene3D" id="3.40.190.10">
    <property type="entry name" value="Periplasmic binding protein-like II"/>
    <property type="match status" value="3"/>
</dbReference>
<protein>
    <submittedName>
        <fullName evidence="13">Glutamate receptor</fullName>
    </submittedName>
</protein>
<evidence type="ECO:0000256" key="7">
    <source>
        <dbReference type="ARBA" id="ARBA00023170"/>
    </source>
</evidence>
<feature type="domain" description="Ionotropic glutamate receptor C-terminal" evidence="12">
    <location>
        <begin position="9"/>
        <end position="372"/>
    </location>
</feature>
<dbReference type="EMBL" id="DF237061">
    <property type="protein sequence ID" value="GAQ82470.1"/>
    <property type="molecule type" value="Genomic_DNA"/>
</dbReference>
<dbReference type="STRING" id="105231.A0A1Y1HV14"/>
<sequence length="529" mass="58230">MAAPYNATILRVVAADRPPFIYSNSSSPYGWSGLLVDLLPVVLALAGLNATLKFHKSPSNTGGVLQNGTWTGVAGEMIYGRADIAAFPFSQSWERLPFMDFTFPFDGRGLAILIKRPIASDAASVFTKPFAPSLWVLAGCTVIGFALVLNILSWMSPLGNYKVVRIRNMRTQAEEQRYVLQDTSKSYLVDVLMTLNQNAPMPRSRSWSIRISSAGFYFFMIILISAYTANFTSVLTANQLIPTVTSLQDILRSNESFAVNSGGGYYTYMTQSTDAQILTLQPQLKTANATIGGVEAVRSGRVIAYITELPSLIYFAGLKPCDLEVVGTPFGPAVLVMGLQKNSSYTKPINTAMERLKANGYLDTLNNKWIYNSSQCASILGQEDEAGALSLDDFSGLYLVLLHIILISSLWVAFEKSALVVLSRHPRLAENLAALRAAFRRRKKRFDLVRAFSQSHETANSANWWRAVYRAIARKYVSGAVAVKFCRAGPLPEFRVRPKSPSAANRPDMRSFLLEFNLGSNAPNATDRS</sequence>